<evidence type="ECO:0000256" key="2">
    <source>
        <dbReference type="ARBA" id="ARBA00022801"/>
    </source>
</evidence>
<dbReference type="Proteomes" id="UP000287124">
    <property type="component" value="Unassembled WGS sequence"/>
</dbReference>
<dbReference type="AlphaFoldDB" id="A0A430LBI0"/>
<dbReference type="GO" id="GO:0016791">
    <property type="term" value="F:phosphatase activity"/>
    <property type="evidence" value="ECO:0007669"/>
    <property type="project" value="UniProtKB-ARBA"/>
</dbReference>
<dbReference type="NCBIfam" id="TIGR01549">
    <property type="entry name" value="HAD-SF-IA-v1"/>
    <property type="match status" value="1"/>
</dbReference>
<evidence type="ECO:0000256" key="1">
    <source>
        <dbReference type="ARBA" id="ARBA00001946"/>
    </source>
</evidence>
<dbReference type="GO" id="GO:0044281">
    <property type="term" value="P:small molecule metabolic process"/>
    <property type="evidence" value="ECO:0007669"/>
    <property type="project" value="UniProtKB-ARBA"/>
</dbReference>
<dbReference type="PANTHER" id="PTHR46470">
    <property type="entry name" value="N-ACYLNEURAMINATE-9-PHOSPHATASE"/>
    <property type="match status" value="1"/>
</dbReference>
<comment type="caution">
    <text evidence="4">The sequence shown here is derived from an EMBL/GenBank/DDBJ whole genome shotgun (WGS) entry which is preliminary data.</text>
</comment>
<accession>A0A430LBI0</accession>
<dbReference type="InterPro" id="IPR006439">
    <property type="entry name" value="HAD-SF_hydro_IA"/>
</dbReference>
<name>A0A430LBI0_9HYPO</name>
<keyword evidence="5" id="KW-1185">Reference proteome</keyword>
<protein>
    <submittedName>
        <fullName evidence="4">Uncharacterized protein</fullName>
    </submittedName>
</protein>
<dbReference type="Gene3D" id="1.10.150.520">
    <property type="match status" value="1"/>
</dbReference>
<dbReference type="NCBIfam" id="TIGR01662">
    <property type="entry name" value="HAD-SF-IIIA"/>
    <property type="match status" value="1"/>
</dbReference>
<reference evidence="4 5" key="1">
    <citation type="submission" date="2017-06" db="EMBL/GenBank/DDBJ databases">
        <title>Comparative genomic analysis of Ambrosia Fusariam Clade fungi.</title>
        <authorList>
            <person name="Stajich J.E."/>
            <person name="Carrillo J."/>
            <person name="Kijimoto T."/>
            <person name="Eskalen A."/>
            <person name="O'Donnell K."/>
            <person name="Kasson M."/>
        </authorList>
    </citation>
    <scope>NUCLEOTIDE SEQUENCE [LARGE SCALE GENOMIC DNA]</scope>
    <source>
        <strain evidence="4 5">UCR1854</strain>
    </source>
</reference>
<dbReference type="InterPro" id="IPR006549">
    <property type="entry name" value="HAD-SF_hydro_IIIA"/>
</dbReference>
<dbReference type="SFLD" id="SFLDG01129">
    <property type="entry name" value="C1.5:_HAD__Beta-PGM__Phosphata"/>
    <property type="match status" value="1"/>
</dbReference>
<evidence type="ECO:0000313" key="4">
    <source>
        <dbReference type="EMBL" id="RTE73102.1"/>
    </source>
</evidence>
<dbReference type="EMBL" id="MIKF01000278">
    <property type="protein sequence ID" value="RTE73102.1"/>
    <property type="molecule type" value="Genomic_DNA"/>
</dbReference>
<dbReference type="SUPFAM" id="SSF56784">
    <property type="entry name" value="HAD-like"/>
    <property type="match status" value="1"/>
</dbReference>
<organism evidence="4 5">
    <name type="scientific">Fusarium euwallaceae</name>
    <dbReference type="NCBI Taxonomy" id="1147111"/>
    <lineage>
        <taxon>Eukaryota</taxon>
        <taxon>Fungi</taxon>
        <taxon>Dikarya</taxon>
        <taxon>Ascomycota</taxon>
        <taxon>Pezizomycotina</taxon>
        <taxon>Sordariomycetes</taxon>
        <taxon>Hypocreomycetidae</taxon>
        <taxon>Hypocreales</taxon>
        <taxon>Nectriaceae</taxon>
        <taxon>Fusarium</taxon>
        <taxon>Fusarium solani species complex</taxon>
    </lineage>
</organism>
<evidence type="ECO:0000313" key="5">
    <source>
        <dbReference type="Proteomes" id="UP000287124"/>
    </source>
</evidence>
<dbReference type="Gene3D" id="3.40.50.1000">
    <property type="entry name" value="HAD superfamily/HAD-like"/>
    <property type="match status" value="1"/>
</dbReference>
<dbReference type="InterPro" id="IPR023214">
    <property type="entry name" value="HAD_sf"/>
</dbReference>
<dbReference type="Pfam" id="PF00702">
    <property type="entry name" value="Hydrolase"/>
    <property type="match status" value="1"/>
</dbReference>
<proteinExistence type="predicted"/>
<dbReference type="InterPro" id="IPR036412">
    <property type="entry name" value="HAD-like_sf"/>
</dbReference>
<dbReference type="NCBIfam" id="TIGR01509">
    <property type="entry name" value="HAD-SF-IA-v3"/>
    <property type="match status" value="1"/>
</dbReference>
<gene>
    <name evidence="4" type="ORF">BHE90_012471</name>
</gene>
<evidence type="ECO:0000256" key="3">
    <source>
        <dbReference type="ARBA" id="ARBA00022842"/>
    </source>
</evidence>
<dbReference type="InterPro" id="IPR051400">
    <property type="entry name" value="HAD-like_hydrolase"/>
</dbReference>
<dbReference type="PRINTS" id="PR00413">
    <property type="entry name" value="HADHALOGNASE"/>
</dbReference>
<sequence length="337" mass="37822">MEPTPAKVVFFDLDGTLFDHYRSMSLAISAIQLTYPGLEGKNVEELTQKYNAALQQAYDEYLDKVITYEETDTRKVDLFFAAVGLPKPRPDEVKGFRAGYKAVYRTTRRTTPGTVETLLRLRKHGYRIGIITNGQIEDQADKAEAIGIRRLVDRIITSEEAGYRKPDPRIFQYAIEKLGASPETTFMIGDSVGSDIKGALAAKLLAIMYSPTAQDSERLLFGQQIPVIHHMTQLLQHLGIPKITKLSAASVEVNDGVFCAEHLREVCDDCNADFREENDSFYGFDTAERDPIICPPASLNGDGAYECKKHHNWTCTQCFSWKKQIVKARRAAKETGN</sequence>
<keyword evidence="2" id="KW-0378">Hydrolase</keyword>
<keyword evidence="3" id="KW-0460">Magnesium</keyword>
<comment type="cofactor">
    <cofactor evidence="1">
        <name>Mg(2+)</name>
        <dbReference type="ChEBI" id="CHEBI:18420"/>
    </cofactor>
</comment>
<dbReference type="SFLD" id="SFLDS00003">
    <property type="entry name" value="Haloacid_Dehalogenase"/>
    <property type="match status" value="1"/>
</dbReference>